<dbReference type="SUPFAM" id="SSF88659">
    <property type="entry name" value="Sigma3 and sigma4 domains of RNA polymerase sigma factors"/>
    <property type="match status" value="1"/>
</dbReference>
<dbReference type="InterPro" id="IPR014284">
    <property type="entry name" value="RNA_pol_sigma-70_dom"/>
</dbReference>
<accession>A0A931HYE3</accession>
<dbReference type="PANTHER" id="PTHR43133">
    <property type="entry name" value="RNA POLYMERASE ECF-TYPE SIGMA FACTO"/>
    <property type="match status" value="1"/>
</dbReference>
<protein>
    <recommendedName>
        <fullName evidence="6">RNA polymerase sigma factor</fullName>
    </recommendedName>
</protein>
<dbReference type="NCBIfam" id="TIGR02937">
    <property type="entry name" value="sigma70-ECF"/>
    <property type="match status" value="1"/>
</dbReference>
<evidence type="ECO:0000256" key="4">
    <source>
        <dbReference type="ARBA" id="ARBA00023125"/>
    </source>
</evidence>
<dbReference type="InterPro" id="IPR013324">
    <property type="entry name" value="RNA_pol_sigma_r3/r4-like"/>
</dbReference>
<feature type="domain" description="RNA polymerase sigma factor 70 region 4 type 2" evidence="8">
    <location>
        <begin position="111"/>
        <end position="160"/>
    </location>
</feature>
<dbReference type="PANTHER" id="PTHR43133:SF8">
    <property type="entry name" value="RNA POLYMERASE SIGMA FACTOR HI_1459-RELATED"/>
    <property type="match status" value="1"/>
</dbReference>
<evidence type="ECO:0000256" key="3">
    <source>
        <dbReference type="ARBA" id="ARBA00023082"/>
    </source>
</evidence>
<organism evidence="9 10">
    <name type="scientific">Halobacillus yeomjeoni</name>
    <dbReference type="NCBI Taxonomy" id="311194"/>
    <lineage>
        <taxon>Bacteria</taxon>
        <taxon>Bacillati</taxon>
        <taxon>Bacillota</taxon>
        <taxon>Bacilli</taxon>
        <taxon>Bacillales</taxon>
        <taxon>Bacillaceae</taxon>
        <taxon>Halobacillus</taxon>
    </lineage>
</organism>
<keyword evidence="3 6" id="KW-0731">Sigma factor</keyword>
<evidence type="ECO:0000256" key="1">
    <source>
        <dbReference type="ARBA" id="ARBA00010641"/>
    </source>
</evidence>
<dbReference type="InterPro" id="IPR007627">
    <property type="entry name" value="RNA_pol_sigma70_r2"/>
</dbReference>
<name>A0A931HYE3_9BACI</name>
<dbReference type="Pfam" id="PF08281">
    <property type="entry name" value="Sigma70_r4_2"/>
    <property type="match status" value="1"/>
</dbReference>
<dbReference type="InterPro" id="IPR000838">
    <property type="entry name" value="RNA_pol_sigma70_ECF_CS"/>
</dbReference>
<dbReference type="GO" id="GO:0003677">
    <property type="term" value="F:DNA binding"/>
    <property type="evidence" value="ECO:0007669"/>
    <property type="project" value="UniProtKB-KW"/>
</dbReference>
<feature type="domain" description="RNA polymerase sigma-70 region 2" evidence="7">
    <location>
        <begin position="8"/>
        <end position="75"/>
    </location>
</feature>
<dbReference type="Gene3D" id="1.10.1740.10">
    <property type="match status" value="1"/>
</dbReference>
<dbReference type="PROSITE" id="PS01063">
    <property type="entry name" value="SIGMA70_ECF"/>
    <property type="match status" value="1"/>
</dbReference>
<dbReference type="GO" id="GO:0016987">
    <property type="term" value="F:sigma factor activity"/>
    <property type="evidence" value="ECO:0007669"/>
    <property type="project" value="UniProtKB-KW"/>
</dbReference>
<keyword evidence="5 6" id="KW-0804">Transcription</keyword>
<keyword evidence="4 6" id="KW-0238">DNA-binding</keyword>
<dbReference type="Gene3D" id="1.10.10.10">
    <property type="entry name" value="Winged helix-like DNA-binding domain superfamily/Winged helix DNA-binding domain"/>
    <property type="match status" value="1"/>
</dbReference>
<dbReference type="CDD" id="cd06171">
    <property type="entry name" value="Sigma70_r4"/>
    <property type="match status" value="1"/>
</dbReference>
<evidence type="ECO:0000313" key="9">
    <source>
        <dbReference type="EMBL" id="MBH0231683.1"/>
    </source>
</evidence>
<dbReference type="AlphaFoldDB" id="A0A931HYE3"/>
<gene>
    <name evidence="9" type="ORF">H0267_15840</name>
</gene>
<dbReference type="GO" id="GO:0006950">
    <property type="term" value="P:response to stress"/>
    <property type="evidence" value="ECO:0007669"/>
    <property type="project" value="UniProtKB-ARBA"/>
</dbReference>
<keyword evidence="2 6" id="KW-0805">Transcription regulation</keyword>
<comment type="similarity">
    <text evidence="1 6">Belongs to the sigma-70 factor family. ECF subfamily.</text>
</comment>
<proteinExistence type="inferred from homology"/>
<dbReference type="GO" id="GO:0006352">
    <property type="term" value="P:DNA-templated transcription initiation"/>
    <property type="evidence" value="ECO:0007669"/>
    <property type="project" value="InterPro"/>
</dbReference>
<keyword evidence="10" id="KW-1185">Reference proteome</keyword>
<reference evidence="9 10" key="1">
    <citation type="journal article" date="2005" name="Int. J. Syst. Evol. Microbiol.">
        <title>Halobacillus yeomjeoni sp. nov., isolated from a marine solar saltern in Korea.</title>
        <authorList>
            <person name="Yoon J.H."/>
            <person name="Kang S.J."/>
            <person name="Lee C.H."/>
            <person name="Oh H.W."/>
            <person name="Oh T.K."/>
        </authorList>
    </citation>
    <scope>NUCLEOTIDE SEQUENCE [LARGE SCALE GENOMIC DNA]</scope>
    <source>
        <strain evidence="9 10">KCTC 3957</strain>
    </source>
</reference>
<dbReference type="RefSeq" id="WP_197318316.1">
    <property type="nucleotide sequence ID" value="NZ_JADZSC010000004.1"/>
</dbReference>
<evidence type="ECO:0000256" key="5">
    <source>
        <dbReference type="ARBA" id="ARBA00023163"/>
    </source>
</evidence>
<dbReference type="InterPro" id="IPR013325">
    <property type="entry name" value="RNA_pol_sigma_r2"/>
</dbReference>
<dbReference type="SUPFAM" id="SSF88946">
    <property type="entry name" value="Sigma2 domain of RNA polymerase sigma factors"/>
    <property type="match status" value="1"/>
</dbReference>
<sequence length="174" mass="20203">MGIQFNDLYQNYYQRVYHVALKITKDSSAAEDVLQETFLKAYNKLNEVRDVQKAGAWLSRIASNKAIDYLRREKKVVLVPENEIQLKEIGCDYSSSVEREMEQILLVDDVTEKVSTLPPKLRVVLLLNYQEQLGEKEIARQLNITPSAVKSRLHRARKAMKEKMNNQEMKVFIA</sequence>
<dbReference type="InterPro" id="IPR036388">
    <property type="entry name" value="WH-like_DNA-bd_sf"/>
</dbReference>
<evidence type="ECO:0000256" key="2">
    <source>
        <dbReference type="ARBA" id="ARBA00023015"/>
    </source>
</evidence>
<evidence type="ECO:0000259" key="8">
    <source>
        <dbReference type="Pfam" id="PF08281"/>
    </source>
</evidence>
<dbReference type="Proteomes" id="UP000614490">
    <property type="component" value="Unassembled WGS sequence"/>
</dbReference>
<evidence type="ECO:0000259" key="7">
    <source>
        <dbReference type="Pfam" id="PF04542"/>
    </source>
</evidence>
<dbReference type="InterPro" id="IPR013249">
    <property type="entry name" value="RNA_pol_sigma70_r4_t2"/>
</dbReference>
<dbReference type="Pfam" id="PF04542">
    <property type="entry name" value="Sigma70_r2"/>
    <property type="match status" value="1"/>
</dbReference>
<evidence type="ECO:0000313" key="10">
    <source>
        <dbReference type="Proteomes" id="UP000614490"/>
    </source>
</evidence>
<dbReference type="EMBL" id="JADZSC010000004">
    <property type="protein sequence ID" value="MBH0231683.1"/>
    <property type="molecule type" value="Genomic_DNA"/>
</dbReference>
<dbReference type="InterPro" id="IPR039425">
    <property type="entry name" value="RNA_pol_sigma-70-like"/>
</dbReference>
<evidence type="ECO:0000256" key="6">
    <source>
        <dbReference type="RuleBase" id="RU000716"/>
    </source>
</evidence>
<comment type="caution">
    <text evidence="9">The sequence shown here is derived from an EMBL/GenBank/DDBJ whole genome shotgun (WGS) entry which is preliminary data.</text>
</comment>